<dbReference type="SFLD" id="SFLDG01140">
    <property type="entry name" value="C2.B:_Phosphomannomutase_and_P"/>
    <property type="match status" value="1"/>
</dbReference>
<proteinExistence type="predicted"/>
<sequence>MSYKMVAIDLDGTLLSNRNIITKKNETIIKELKKRGILFTIASGRPYQSVEPYAKQLKIELPLITTNGALVKYLTGDTIYELLVAKDYVNKLVDFGLKNNLGVVLYYKDKFETFNKSTAEKQWQLEKIEVEVIKEYDKIKDPLKIVYCGNEEKINQVYSEVNLLFKKDLYITQSDKIYLEFMNSSVSKGIALKKIMERYNFKREEVIAIGNNHNDLSMFEEAGTAVAMGNSPFEIKKMADLITDSNNDNGVFNILHKLFF</sequence>
<dbReference type="Gene3D" id="3.40.50.1000">
    <property type="entry name" value="HAD superfamily/HAD-like"/>
    <property type="match status" value="1"/>
</dbReference>
<dbReference type="SUPFAM" id="SSF56784">
    <property type="entry name" value="HAD-like"/>
    <property type="match status" value="1"/>
</dbReference>
<accession>A0A8A7KIB1</accession>
<dbReference type="Proteomes" id="UP000665020">
    <property type="component" value="Chromosome"/>
</dbReference>
<dbReference type="GO" id="GO:0005829">
    <property type="term" value="C:cytosol"/>
    <property type="evidence" value="ECO:0007669"/>
    <property type="project" value="TreeGrafter"/>
</dbReference>
<protein>
    <submittedName>
        <fullName evidence="1">Cof-type HAD-IIB family hydrolase</fullName>
    </submittedName>
</protein>
<dbReference type="InterPro" id="IPR006379">
    <property type="entry name" value="HAD-SF_hydro_IIB"/>
</dbReference>
<dbReference type="InterPro" id="IPR023214">
    <property type="entry name" value="HAD_sf"/>
</dbReference>
<dbReference type="Gene3D" id="3.30.1240.10">
    <property type="match status" value="1"/>
</dbReference>
<dbReference type="PANTHER" id="PTHR10000:SF8">
    <property type="entry name" value="HAD SUPERFAMILY HYDROLASE-LIKE, TYPE 3"/>
    <property type="match status" value="1"/>
</dbReference>
<dbReference type="GO" id="GO:0000287">
    <property type="term" value="F:magnesium ion binding"/>
    <property type="evidence" value="ECO:0007669"/>
    <property type="project" value="TreeGrafter"/>
</dbReference>
<organism evidence="1 2">
    <name type="scientific">Iocasia fonsfrigidae</name>
    <dbReference type="NCBI Taxonomy" id="2682810"/>
    <lineage>
        <taxon>Bacteria</taxon>
        <taxon>Bacillati</taxon>
        <taxon>Bacillota</taxon>
        <taxon>Clostridia</taxon>
        <taxon>Halanaerobiales</taxon>
        <taxon>Halanaerobiaceae</taxon>
        <taxon>Iocasia</taxon>
    </lineage>
</organism>
<dbReference type="NCBIfam" id="TIGR01484">
    <property type="entry name" value="HAD-SF-IIB"/>
    <property type="match status" value="1"/>
</dbReference>
<dbReference type="CDD" id="cd07516">
    <property type="entry name" value="HAD_Pase"/>
    <property type="match status" value="1"/>
</dbReference>
<name>A0A8A7KIB1_9FIRM</name>
<keyword evidence="1" id="KW-0378">Hydrolase</keyword>
<dbReference type="RefSeq" id="WP_230869234.1">
    <property type="nucleotide sequence ID" value="NZ_CP046640.1"/>
</dbReference>
<dbReference type="SFLD" id="SFLDS00003">
    <property type="entry name" value="Haloacid_Dehalogenase"/>
    <property type="match status" value="1"/>
</dbReference>
<dbReference type="GO" id="GO:0016791">
    <property type="term" value="F:phosphatase activity"/>
    <property type="evidence" value="ECO:0007669"/>
    <property type="project" value="TreeGrafter"/>
</dbReference>
<keyword evidence="2" id="KW-1185">Reference proteome</keyword>
<dbReference type="InterPro" id="IPR036412">
    <property type="entry name" value="HAD-like_sf"/>
</dbReference>
<dbReference type="InterPro" id="IPR000150">
    <property type="entry name" value="Cof"/>
</dbReference>
<dbReference type="EMBL" id="CP046640">
    <property type="protein sequence ID" value="QTL97612.1"/>
    <property type="molecule type" value="Genomic_DNA"/>
</dbReference>
<dbReference type="NCBIfam" id="TIGR00099">
    <property type="entry name" value="Cof-subfamily"/>
    <property type="match status" value="1"/>
</dbReference>
<dbReference type="KEGG" id="ifn:GM661_06250"/>
<dbReference type="PANTHER" id="PTHR10000">
    <property type="entry name" value="PHOSPHOSERINE PHOSPHATASE"/>
    <property type="match status" value="1"/>
</dbReference>
<evidence type="ECO:0000313" key="2">
    <source>
        <dbReference type="Proteomes" id="UP000665020"/>
    </source>
</evidence>
<reference evidence="1" key="1">
    <citation type="submission" date="2019-12" db="EMBL/GenBank/DDBJ databases">
        <authorList>
            <person name="zhang j."/>
            <person name="sun C.M."/>
        </authorList>
    </citation>
    <scope>NUCLEOTIDE SEQUENCE</scope>
    <source>
        <strain evidence="1">NS-1</strain>
    </source>
</reference>
<dbReference type="AlphaFoldDB" id="A0A8A7KIB1"/>
<dbReference type="Pfam" id="PF08282">
    <property type="entry name" value="Hydrolase_3"/>
    <property type="match status" value="1"/>
</dbReference>
<gene>
    <name evidence="1" type="ORF">GM661_06250</name>
</gene>
<evidence type="ECO:0000313" key="1">
    <source>
        <dbReference type="EMBL" id="QTL97612.1"/>
    </source>
</evidence>